<dbReference type="RefSeq" id="WP_184067374.1">
    <property type="nucleotide sequence ID" value="NZ_JACHNZ010000014.1"/>
</dbReference>
<evidence type="ECO:0000313" key="4">
    <source>
        <dbReference type="Proteomes" id="UP000566324"/>
    </source>
</evidence>
<dbReference type="EMBL" id="JACHNZ010000014">
    <property type="protein sequence ID" value="MBB4631881.1"/>
    <property type="molecule type" value="Genomic_DNA"/>
</dbReference>
<dbReference type="PANTHER" id="PTHR30041">
    <property type="entry name" value="ARSENATE REDUCTASE"/>
    <property type="match status" value="1"/>
</dbReference>
<dbReference type="InterPro" id="IPR036249">
    <property type="entry name" value="Thioredoxin-like_sf"/>
</dbReference>
<evidence type="ECO:0000256" key="1">
    <source>
        <dbReference type="ARBA" id="ARBA00007198"/>
    </source>
</evidence>
<proteinExistence type="inferred from homology"/>
<gene>
    <name evidence="3" type="ORF">GGQ98_001497</name>
</gene>
<dbReference type="InterPro" id="IPR006660">
    <property type="entry name" value="Arsenate_reductase-like"/>
</dbReference>
<comment type="caution">
    <text evidence="3">The sequence shown here is derived from an EMBL/GenBank/DDBJ whole genome shotgun (WGS) entry which is preliminary data.</text>
</comment>
<name>A0A7W7F602_9SPHN</name>
<organism evidence="3 4">
    <name type="scientific">Sphingosinicella soli</name>
    <dbReference type="NCBI Taxonomy" id="333708"/>
    <lineage>
        <taxon>Bacteria</taxon>
        <taxon>Pseudomonadati</taxon>
        <taxon>Pseudomonadota</taxon>
        <taxon>Alphaproteobacteria</taxon>
        <taxon>Sphingomonadales</taxon>
        <taxon>Sphingosinicellaceae</taxon>
        <taxon>Sphingosinicella</taxon>
    </lineage>
</organism>
<dbReference type="Gene3D" id="3.40.30.10">
    <property type="entry name" value="Glutaredoxin"/>
    <property type="match status" value="1"/>
</dbReference>
<evidence type="ECO:0000313" key="3">
    <source>
        <dbReference type="EMBL" id="MBB4631881.1"/>
    </source>
</evidence>
<evidence type="ECO:0000256" key="2">
    <source>
        <dbReference type="PROSITE-ProRule" id="PRU01282"/>
    </source>
</evidence>
<sequence length="127" mass="14440">MRVIVWYNPRCGTARNVRDYLTEHAIPFDLREYLEDIPSRPEIEDVLRKSGMAAHELLRAKEPLAKEMGLLEPGVTEEHIITAMHENPILINRPVVIDGKRAKLCRPSGVIAEFLPPPDLRRPGKAL</sequence>
<dbReference type="SUPFAM" id="SSF52833">
    <property type="entry name" value="Thioredoxin-like"/>
    <property type="match status" value="1"/>
</dbReference>
<reference evidence="3 4" key="1">
    <citation type="submission" date="2020-08" db="EMBL/GenBank/DDBJ databases">
        <title>Genomic Encyclopedia of Type Strains, Phase IV (KMG-IV): sequencing the most valuable type-strain genomes for metagenomic binning, comparative biology and taxonomic classification.</title>
        <authorList>
            <person name="Goeker M."/>
        </authorList>
    </citation>
    <scope>NUCLEOTIDE SEQUENCE [LARGE SCALE GENOMIC DNA]</scope>
    <source>
        <strain evidence="3 4">DSM 17328</strain>
    </source>
</reference>
<dbReference type="EC" id="1.20.4.1" evidence="3"/>
<accession>A0A7W7F602</accession>
<dbReference type="PANTHER" id="PTHR30041:SF4">
    <property type="entry name" value="ARSENATE REDUCTASE"/>
    <property type="match status" value="1"/>
</dbReference>
<dbReference type="GO" id="GO:0008794">
    <property type="term" value="F:arsenate reductase (glutaredoxin) activity"/>
    <property type="evidence" value="ECO:0007669"/>
    <property type="project" value="UniProtKB-EC"/>
</dbReference>
<dbReference type="Pfam" id="PF03960">
    <property type="entry name" value="ArsC"/>
    <property type="match status" value="1"/>
</dbReference>
<dbReference type="AlphaFoldDB" id="A0A7W7F602"/>
<dbReference type="PROSITE" id="PS51353">
    <property type="entry name" value="ARSC"/>
    <property type="match status" value="1"/>
</dbReference>
<keyword evidence="4" id="KW-1185">Reference proteome</keyword>
<dbReference type="Proteomes" id="UP000566324">
    <property type="component" value="Unassembled WGS sequence"/>
</dbReference>
<comment type="similarity">
    <text evidence="1 2">Belongs to the ArsC family.</text>
</comment>
<protein>
    <submittedName>
        <fullName evidence="3">Arsenate reductase</fullName>
        <ecNumber evidence="3">1.20.4.1</ecNumber>
    </submittedName>
</protein>
<keyword evidence="3" id="KW-0560">Oxidoreductase</keyword>